<name>A0A8H6JRP1_9PEZI</name>
<sequence>MESSGDARRDRTIVAASTQRNGVLAHLSSNGVGTQVRSVTTAAASDFDSGATSAARNQVGASSRRERTDTDALCSRLQIGAGTGLQVPKMMGLLISHDTLVDYDCLAGWPLQLKTCMRHMLECLPSGSSTTASPA</sequence>
<feature type="region of interest" description="Disordered" evidence="1">
    <location>
        <begin position="47"/>
        <end position="67"/>
    </location>
</feature>
<evidence type="ECO:0000313" key="2">
    <source>
        <dbReference type="EMBL" id="KAF6818114.1"/>
    </source>
</evidence>
<dbReference type="EMBL" id="WIGN01000017">
    <property type="protein sequence ID" value="KAF6818114.1"/>
    <property type="molecule type" value="Genomic_DNA"/>
</dbReference>
<protein>
    <submittedName>
        <fullName evidence="2">Uncharacterized protein</fullName>
    </submittedName>
</protein>
<dbReference type="AlphaFoldDB" id="A0A8H6JRP1"/>
<gene>
    <name evidence="2" type="ORF">CSOJ01_01995</name>
</gene>
<evidence type="ECO:0000313" key="3">
    <source>
        <dbReference type="Proteomes" id="UP000652219"/>
    </source>
</evidence>
<proteinExistence type="predicted"/>
<comment type="caution">
    <text evidence="2">The sequence shown here is derived from an EMBL/GenBank/DDBJ whole genome shotgun (WGS) entry which is preliminary data.</text>
</comment>
<accession>A0A8H6JRP1</accession>
<reference evidence="2 3" key="1">
    <citation type="journal article" date="2020" name="Phytopathology">
        <title>Genome Sequence Resources of Colletotrichum truncatum, C. plurivorum, C. musicola, and C. sojae: Four Species Pathogenic to Soybean (Glycine max).</title>
        <authorList>
            <person name="Rogerio F."/>
            <person name="Boufleur T.R."/>
            <person name="Ciampi-Guillardi M."/>
            <person name="Sukno S.A."/>
            <person name="Thon M.R."/>
            <person name="Massola Junior N.S."/>
            <person name="Baroncelli R."/>
        </authorList>
    </citation>
    <scope>NUCLEOTIDE SEQUENCE [LARGE SCALE GENOMIC DNA]</scope>
    <source>
        <strain evidence="2 3">LFN0009</strain>
    </source>
</reference>
<organism evidence="2 3">
    <name type="scientific">Colletotrichum sojae</name>
    <dbReference type="NCBI Taxonomy" id="2175907"/>
    <lineage>
        <taxon>Eukaryota</taxon>
        <taxon>Fungi</taxon>
        <taxon>Dikarya</taxon>
        <taxon>Ascomycota</taxon>
        <taxon>Pezizomycotina</taxon>
        <taxon>Sordariomycetes</taxon>
        <taxon>Hypocreomycetidae</taxon>
        <taxon>Glomerellales</taxon>
        <taxon>Glomerellaceae</taxon>
        <taxon>Colletotrichum</taxon>
        <taxon>Colletotrichum orchidearum species complex</taxon>
    </lineage>
</organism>
<dbReference type="Proteomes" id="UP000652219">
    <property type="component" value="Unassembled WGS sequence"/>
</dbReference>
<feature type="compositionally biased region" description="Polar residues" evidence="1">
    <location>
        <begin position="50"/>
        <end position="61"/>
    </location>
</feature>
<evidence type="ECO:0000256" key="1">
    <source>
        <dbReference type="SAM" id="MobiDB-lite"/>
    </source>
</evidence>
<keyword evidence="3" id="KW-1185">Reference proteome</keyword>